<protein>
    <submittedName>
        <fullName evidence="9">Unannotated protein</fullName>
    </submittedName>
</protein>
<dbReference type="EMBL" id="CAFBQG010000020">
    <property type="protein sequence ID" value="CAB5045409.1"/>
    <property type="molecule type" value="Genomic_DNA"/>
</dbReference>
<dbReference type="AlphaFoldDB" id="A0A6J6Q8Z2"/>
<keyword evidence="2" id="KW-0285">Flavoprotein</keyword>
<evidence type="ECO:0000256" key="2">
    <source>
        <dbReference type="ARBA" id="ARBA00022630"/>
    </source>
</evidence>
<dbReference type="GO" id="GO:0008615">
    <property type="term" value="P:pyridoxine biosynthetic process"/>
    <property type="evidence" value="ECO:0007669"/>
    <property type="project" value="InterPro"/>
</dbReference>
<dbReference type="EMBL" id="CAESAD010000004">
    <property type="protein sequence ID" value="CAB4339113.1"/>
    <property type="molecule type" value="Genomic_DNA"/>
</dbReference>
<dbReference type="InterPro" id="IPR011576">
    <property type="entry name" value="Pyridox_Oxase_N"/>
</dbReference>
<dbReference type="InterPro" id="IPR019576">
    <property type="entry name" value="Pyridoxamine_oxidase_dimer_C"/>
</dbReference>
<evidence type="ECO:0000313" key="11">
    <source>
        <dbReference type="EMBL" id="CAB5013425.1"/>
    </source>
</evidence>
<dbReference type="PIRSF" id="PIRSF000190">
    <property type="entry name" value="Pyd_amn-ph_oxd"/>
    <property type="match status" value="1"/>
</dbReference>
<sequence length="228" mass="25039">MSIDTPDPSDMRIVYDKDQLVEADLASTPLAQFNKWLAEAVAVGPQALIEPNAMVIAVRNDADVVSTRSVLLKGIDSRGLTFYTNYGSDKAGAIAANSQVSITFPWYPLHRQVNVIGTATKVSREESGAYFQTRPHGSKLGAIVSAQSSVIDSREILEKRMAELEAQYPEGSEVPLPDVWGGFLITVSTIEFWQGRRSRLHDRLRFVKNGSSSDLSDASAWKVIRLSP</sequence>
<evidence type="ECO:0000313" key="8">
    <source>
        <dbReference type="EMBL" id="CAB4339113.1"/>
    </source>
</evidence>
<dbReference type="EMBL" id="CAEZYC010000018">
    <property type="protein sequence ID" value="CAB4704464.1"/>
    <property type="molecule type" value="Genomic_DNA"/>
</dbReference>
<dbReference type="SUPFAM" id="SSF50475">
    <property type="entry name" value="FMN-binding split barrel"/>
    <property type="match status" value="1"/>
</dbReference>
<dbReference type="NCBIfam" id="TIGR00558">
    <property type="entry name" value="pdxH"/>
    <property type="match status" value="1"/>
</dbReference>
<dbReference type="PANTHER" id="PTHR10851">
    <property type="entry name" value="PYRIDOXINE-5-PHOSPHATE OXIDASE"/>
    <property type="match status" value="1"/>
</dbReference>
<dbReference type="NCBIfam" id="NF004231">
    <property type="entry name" value="PRK05679.1"/>
    <property type="match status" value="1"/>
</dbReference>
<dbReference type="PROSITE" id="PS01064">
    <property type="entry name" value="PYRIDOX_OXIDASE"/>
    <property type="match status" value="1"/>
</dbReference>
<keyword evidence="3" id="KW-0288">FMN</keyword>
<dbReference type="GO" id="GO:0004733">
    <property type="term" value="F:pyridoxamine phosphate oxidase activity"/>
    <property type="evidence" value="ECO:0007669"/>
    <property type="project" value="InterPro"/>
</dbReference>
<dbReference type="InterPro" id="IPR012349">
    <property type="entry name" value="Split_barrel_FMN-bd"/>
</dbReference>
<evidence type="ECO:0000256" key="4">
    <source>
        <dbReference type="ARBA" id="ARBA00023002"/>
    </source>
</evidence>
<dbReference type="HAMAP" id="MF_01629">
    <property type="entry name" value="PdxH"/>
    <property type="match status" value="1"/>
</dbReference>
<feature type="domain" description="Pyridoxine 5'-phosphate oxidase dimerisation C-terminal" evidence="6">
    <location>
        <begin position="180"/>
        <end position="228"/>
    </location>
</feature>
<dbReference type="GO" id="GO:0010181">
    <property type="term" value="F:FMN binding"/>
    <property type="evidence" value="ECO:0007669"/>
    <property type="project" value="InterPro"/>
</dbReference>
<gene>
    <name evidence="9" type="ORF">UFOPK2648_00505</name>
    <name evidence="10" type="ORF">UFOPK3037_00179</name>
    <name evidence="7" type="ORF">UFOPK3406_00193</name>
    <name evidence="8" type="ORF">UFOPK3925_00828</name>
    <name evidence="11" type="ORF">UFOPK4097_00464</name>
    <name evidence="12" type="ORF">UFOPK4301_00267</name>
</gene>
<dbReference type="Gene3D" id="2.30.110.10">
    <property type="entry name" value="Electron Transport, Fmn-binding Protein, Chain A"/>
    <property type="match status" value="1"/>
</dbReference>
<comment type="cofactor">
    <cofactor evidence="1">
        <name>FMN</name>
        <dbReference type="ChEBI" id="CHEBI:58210"/>
    </cofactor>
</comment>
<evidence type="ECO:0000313" key="10">
    <source>
        <dbReference type="EMBL" id="CAB4794559.1"/>
    </source>
</evidence>
<feature type="domain" description="Pyridoxamine 5'-phosphate oxidase N-terminal" evidence="5">
    <location>
        <begin position="49"/>
        <end position="166"/>
    </location>
</feature>
<reference evidence="9" key="1">
    <citation type="submission" date="2020-05" db="EMBL/GenBank/DDBJ databases">
        <authorList>
            <person name="Chiriac C."/>
            <person name="Salcher M."/>
            <person name="Ghai R."/>
            <person name="Kavagutti S V."/>
        </authorList>
    </citation>
    <scope>NUCLEOTIDE SEQUENCE</scope>
</reference>
<evidence type="ECO:0000259" key="6">
    <source>
        <dbReference type="Pfam" id="PF10590"/>
    </source>
</evidence>
<evidence type="ECO:0000313" key="7">
    <source>
        <dbReference type="EMBL" id="CAB4331070.1"/>
    </source>
</evidence>
<keyword evidence="4" id="KW-0560">Oxidoreductase</keyword>
<dbReference type="PANTHER" id="PTHR10851:SF0">
    <property type="entry name" value="PYRIDOXINE-5'-PHOSPHATE OXIDASE"/>
    <property type="match status" value="1"/>
</dbReference>
<evidence type="ECO:0000313" key="12">
    <source>
        <dbReference type="EMBL" id="CAB5045409.1"/>
    </source>
</evidence>
<dbReference type="Pfam" id="PF01243">
    <property type="entry name" value="PNPOx_N"/>
    <property type="match status" value="1"/>
</dbReference>
<name>A0A6J6Q8Z2_9ZZZZ</name>
<evidence type="ECO:0000256" key="3">
    <source>
        <dbReference type="ARBA" id="ARBA00022643"/>
    </source>
</evidence>
<dbReference type="EMBL" id="CAFAAO010000002">
    <property type="protein sequence ID" value="CAB4794559.1"/>
    <property type="molecule type" value="Genomic_DNA"/>
</dbReference>
<dbReference type="Pfam" id="PF10590">
    <property type="entry name" value="PNP_phzG_C"/>
    <property type="match status" value="1"/>
</dbReference>
<dbReference type="EMBL" id="CAESAI010000002">
    <property type="protein sequence ID" value="CAB4331070.1"/>
    <property type="molecule type" value="Genomic_DNA"/>
</dbReference>
<accession>A0A6J6Q8Z2</accession>
<proteinExistence type="inferred from homology"/>
<dbReference type="InterPro" id="IPR019740">
    <property type="entry name" value="Pyridox_Oxase_CS"/>
</dbReference>
<evidence type="ECO:0000259" key="5">
    <source>
        <dbReference type="Pfam" id="PF01243"/>
    </source>
</evidence>
<dbReference type="InterPro" id="IPR000659">
    <property type="entry name" value="Pyridox_Oxase"/>
</dbReference>
<evidence type="ECO:0000313" key="9">
    <source>
        <dbReference type="EMBL" id="CAB4704464.1"/>
    </source>
</evidence>
<evidence type="ECO:0000256" key="1">
    <source>
        <dbReference type="ARBA" id="ARBA00001917"/>
    </source>
</evidence>
<dbReference type="EMBL" id="CAFBPK010000004">
    <property type="protein sequence ID" value="CAB5013425.1"/>
    <property type="molecule type" value="Genomic_DNA"/>
</dbReference>
<organism evidence="9">
    <name type="scientific">freshwater metagenome</name>
    <dbReference type="NCBI Taxonomy" id="449393"/>
    <lineage>
        <taxon>unclassified sequences</taxon>
        <taxon>metagenomes</taxon>
        <taxon>ecological metagenomes</taxon>
    </lineage>
</organism>